<dbReference type="Gene3D" id="3.40.140.80">
    <property type="match status" value="1"/>
</dbReference>
<dbReference type="OrthoDB" id="9789836at2"/>
<keyword evidence="1" id="KW-0732">Signal</keyword>
<dbReference type="KEGG" id="geh:HYN69_09415"/>
<dbReference type="RefSeq" id="WP_108435518.1">
    <property type="nucleotide sequence ID" value="NZ_CP028918.1"/>
</dbReference>
<organism evidence="4 5">
    <name type="scientific">Paragemmobacter aquarius</name>
    <dbReference type="NCBI Taxonomy" id="2169400"/>
    <lineage>
        <taxon>Bacteria</taxon>
        <taxon>Pseudomonadati</taxon>
        <taxon>Pseudomonadota</taxon>
        <taxon>Alphaproteobacteria</taxon>
        <taxon>Rhodobacterales</taxon>
        <taxon>Paracoccaceae</taxon>
        <taxon>Paragemmobacter</taxon>
    </lineage>
</organism>
<feature type="chain" id="PRO_5015552917" evidence="1">
    <location>
        <begin position="19"/>
        <end position="266"/>
    </location>
</feature>
<feature type="domain" description="LpxI C-terminal" evidence="2">
    <location>
        <begin position="136"/>
        <end position="261"/>
    </location>
</feature>
<feature type="domain" description="LpxI N-terminal" evidence="3">
    <location>
        <begin position="3"/>
        <end position="126"/>
    </location>
</feature>
<dbReference type="Pfam" id="PF17930">
    <property type="entry name" value="LpxI_N"/>
    <property type="match status" value="1"/>
</dbReference>
<proteinExistence type="predicted"/>
<dbReference type="PANTHER" id="PTHR39962">
    <property type="entry name" value="BLL4848 PROTEIN"/>
    <property type="match status" value="1"/>
</dbReference>
<dbReference type="EMBL" id="CP028918">
    <property type="protein sequence ID" value="AWB48699.1"/>
    <property type="molecule type" value="Genomic_DNA"/>
</dbReference>
<sequence>MTLALIAGAGALPAALVAALPQRPYMAALDGFMPAGVTPDTSFRVERLMPFLRQLEDAGVTRVCFAGAVQRPRLDPALFDPATATIVPRLLAAMGQGDDATLREVLAIFEEAGFAITGVPDIAPALVPAAGLYAGAMTPRDESDAIRAATITAALGRVDVGQGAVVQQGLCLAVETLSGTDAMLASVAALSHLRPAGAKGLFYKAPKPLQDRRIDLPTLGPDTVENAAKAGLGGIVWEAGGVITLNLPAMIETANRHGLFLCARTA</sequence>
<name>A0A2S0ULJ5_9RHOB</name>
<protein>
    <submittedName>
        <fullName evidence="4">DUF1009 domain-containing protein</fullName>
    </submittedName>
</protein>
<dbReference type="Proteomes" id="UP000244496">
    <property type="component" value="Chromosome"/>
</dbReference>
<reference evidence="4 5" key="1">
    <citation type="submission" date="2018-04" db="EMBL/GenBank/DDBJ databases">
        <title>Genome sequencing of Gemmobacter.</title>
        <authorList>
            <person name="Yi H."/>
            <person name="Baek M.-G."/>
        </authorList>
    </citation>
    <scope>NUCLEOTIDE SEQUENCE [LARGE SCALE GENOMIC DNA]</scope>
    <source>
        <strain evidence="4 5">HYN0069</strain>
    </source>
</reference>
<dbReference type="InterPro" id="IPR043167">
    <property type="entry name" value="LpxI_C_sf"/>
</dbReference>
<dbReference type="InterPro" id="IPR053174">
    <property type="entry name" value="LpxI"/>
</dbReference>
<evidence type="ECO:0000256" key="1">
    <source>
        <dbReference type="SAM" id="SignalP"/>
    </source>
</evidence>
<evidence type="ECO:0000259" key="3">
    <source>
        <dbReference type="Pfam" id="PF17930"/>
    </source>
</evidence>
<evidence type="ECO:0000313" key="4">
    <source>
        <dbReference type="EMBL" id="AWB48699.1"/>
    </source>
</evidence>
<dbReference type="Gene3D" id="3.40.50.20">
    <property type="match status" value="1"/>
</dbReference>
<evidence type="ECO:0000259" key="2">
    <source>
        <dbReference type="Pfam" id="PF06230"/>
    </source>
</evidence>
<dbReference type="InterPro" id="IPR010415">
    <property type="entry name" value="LpxI_C"/>
</dbReference>
<feature type="signal peptide" evidence="1">
    <location>
        <begin position="1"/>
        <end position="18"/>
    </location>
</feature>
<gene>
    <name evidence="4" type="ORF">HYN69_09415</name>
</gene>
<dbReference type="Pfam" id="PF06230">
    <property type="entry name" value="LpxI_C"/>
    <property type="match status" value="1"/>
</dbReference>
<accession>A0A2S0ULJ5</accession>
<dbReference type="AlphaFoldDB" id="A0A2S0ULJ5"/>
<dbReference type="InterPro" id="IPR041255">
    <property type="entry name" value="LpxI_N"/>
</dbReference>
<keyword evidence="5" id="KW-1185">Reference proteome</keyword>
<evidence type="ECO:0000313" key="5">
    <source>
        <dbReference type="Proteomes" id="UP000244496"/>
    </source>
</evidence>
<dbReference type="PANTHER" id="PTHR39962:SF1">
    <property type="entry name" value="LPXI FAMILY PROTEIN"/>
    <property type="match status" value="1"/>
</dbReference>